<dbReference type="EMBL" id="JBEFKJ010000033">
    <property type="protein sequence ID" value="KAL2038272.1"/>
    <property type="molecule type" value="Genomic_DNA"/>
</dbReference>
<name>A0ABR3ZX93_9LECA</name>
<protein>
    <submittedName>
        <fullName evidence="3">Uncharacterized protein</fullName>
    </submittedName>
</protein>
<feature type="transmembrane region" description="Helical" evidence="2">
    <location>
        <begin position="170"/>
        <end position="192"/>
    </location>
</feature>
<sequence>MISISQVEHFQTSVTSVWVTIVRTFTAPLPRWTMPSPFVQRPPAAIAASIPLPASSTMAIDGSASLASSFAKISILTVTNEPTSSTKAIAEVSNPASKPTAGEIITPFPTFMKEPTSSTTDTAEPLIPVSKPSVSMEISLITNTITTLLTSSITAIDTSRSGELSSRAKVGITVGSTIIGLFLFVGIIFLVLRSKRREQNTRNDIDRREEGKSGDRVYQKAELSNDHMRHELPEILLQNLRRERQVHELAGDINAFELDADMMRSRTELGAATPVPSGSEG</sequence>
<evidence type="ECO:0000313" key="4">
    <source>
        <dbReference type="Proteomes" id="UP001590950"/>
    </source>
</evidence>
<evidence type="ECO:0000313" key="3">
    <source>
        <dbReference type="EMBL" id="KAL2038272.1"/>
    </source>
</evidence>
<evidence type="ECO:0000256" key="1">
    <source>
        <dbReference type="SAM" id="MobiDB-lite"/>
    </source>
</evidence>
<keyword evidence="2" id="KW-1133">Transmembrane helix</keyword>
<feature type="region of interest" description="Disordered" evidence="1">
    <location>
        <begin position="199"/>
        <end position="224"/>
    </location>
</feature>
<keyword evidence="2" id="KW-0472">Membrane</keyword>
<proteinExistence type="predicted"/>
<organism evidence="3 4">
    <name type="scientific">Stereocaulon virgatum</name>
    <dbReference type="NCBI Taxonomy" id="373712"/>
    <lineage>
        <taxon>Eukaryota</taxon>
        <taxon>Fungi</taxon>
        <taxon>Dikarya</taxon>
        <taxon>Ascomycota</taxon>
        <taxon>Pezizomycotina</taxon>
        <taxon>Lecanoromycetes</taxon>
        <taxon>OSLEUM clade</taxon>
        <taxon>Lecanoromycetidae</taxon>
        <taxon>Lecanorales</taxon>
        <taxon>Lecanorineae</taxon>
        <taxon>Stereocaulaceae</taxon>
        <taxon>Stereocaulon</taxon>
    </lineage>
</organism>
<reference evidence="3 4" key="1">
    <citation type="submission" date="2024-09" db="EMBL/GenBank/DDBJ databases">
        <title>Rethinking Asexuality: The Enigmatic Case of Functional Sexual Genes in Lepraria (Stereocaulaceae).</title>
        <authorList>
            <person name="Doellman M."/>
            <person name="Sun Y."/>
            <person name="Barcenas-Pena A."/>
            <person name="Lumbsch H.T."/>
            <person name="Grewe F."/>
        </authorList>
    </citation>
    <scope>NUCLEOTIDE SEQUENCE [LARGE SCALE GENOMIC DNA]</scope>
    <source>
        <strain evidence="3 4">Mercado 3170</strain>
    </source>
</reference>
<comment type="caution">
    <text evidence="3">The sequence shown here is derived from an EMBL/GenBank/DDBJ whole genome shotgun (WGS) entry which is preliminary data.</text>
</comment>
<accession>A0ABR3ZX93</accession>
<gene>
    <name evidence="3" type="ORF">N7G274_008921</name>
</gene>
<keyword evidence="4" id="KW-1185">Reference proteome</keyword>
<keyword evidence="2" id="KW-0812">Transmembrane</keyword>
<dbReference type="Proteomes" id="UP001590950">
    <property type="component" value="Unassembled WGS sequence"/>
</dbReference>
<evidence type="ECO:0000256" key="2">
    <source>
        <dbReference type="SAM" id="Phobius"/>
    </source>
</evidence>